<dbReference type="Proteomes" id="UP000605805">
    <property type="component" value="Unassembled WGS sequence"/>
</dbReference>
<dbReference type="InterPro" id="IPR003748">
    <property type="entry name" value="DUF169"/>
</dbReference>
<dbReference type="AlphaFoldDB" id="A0A832Z0G3"/>
<gene>
    <name evidence="1" type="ORF">EYH02_05470</name>
</gene>
<protein>
    <recommendedName>
        <fullName evidence="3">DUF169 domain-containing protein</fullName>
    </recommendedName>
</protein>
<comment type="caution">
    <text evidence="1">The sequence shown here is derived from an EMBL/GenBank/DDBJ whole genome shotgun (WGS) entry which is preliminary data.</text>
</comment>
<dbReference type="PANTHER" id="PTHR37954:SF3">
    <property type="entry name" value="DUF169 DOMAIN-CONTAINING PROTEIN"/>
    <property type="match status" value="1"/>
</dbReference>
<dbReference type="Pfam" id="PF02596">
    <property type="entry name" value="DUF169"/>
    <property type="match status" value="1"/>
</dbReference>
<proteinExistence type="predicted"/>
<dbReference type="EMBL" id="DQTV01000107">
    <property type="protein sequence ID" value="HIP57497.1"/>
    <property type="molecule type" value="Genomic_DNA"/>
</dbReference>
<evidence type="ECO:0008006" key="3">
    <source>
        <dbReference type="Google" id="ProtNLM"/>
    </source>
</evidence>
<accession>A0A832Z0G3</accession>
<name>A0A832Z0G3_9CREN</name>
<organism evidence="1 2">
    <name type="scientific">Ignisphaera aggregans</name>
    <dbReference type="NCBI Taxonomy" id="334771"/>
    <lineage>
        <taxon>Archaea</taxon>
        <taxon>Thermoproteota</taxon>
        <taxon>Thermoprotei</taxon>
        <taxon>Desulfurococcales</taxon>
        <taxon>Desulfurococcaceae</taxon>
        <taxon>Ignisphaera</taxon>
    </lineage>
</organism>
<evidence type="ECO:0000313" key="2">
    <source>
        <dbReference type="Proteomes" id="UP000605805"/>
    </source>
</evidence>
<sequence length="242" mass="26876">MLRVLRPKGDPVGFKLFRSEEEAKRLGGFTKTYIALCQAIRIASLMRTTIIANADNIDACVVGTYILGFKEPPKDLEERWVRGFAYTPELFKKLVEGIHALPMGSYRAAVFAPLESFDRYGVEPDGVILLVNSLHAYLALVGYFDATGHKPVSDFNGHAACEIVAAVMKGRSPWLTIPCGGARALAEAQDDELWLAMKVDQLEKALDRLEGTGLRYPPPIFQKLWSAPVKEHPLTYLIAREV</sequence>
<dbReference type="PANTHER" id="PTHR37954">
    <property type="entry name" value="BLL4979 PROTEIN"/>
    <property type="match status" value="1"/>
</dbReference>
<reference evidence="1" key="1">
    <citation type="journal article" date="2020" name="ISME J.">
        <title>Gammaproteobacteria mediating utilization of methyl-, sulfur- and petroleum organic compounds in deep ocean hydrothermal plumes.</title>
        <authorList>
            <person name="Zhou Z."/>
            <person name="Liu Y."/>
            <person name="Pan J."/>
            <person name="Cron B.R."/>
            <person name="Toner B.M."/>
            <person name="Anantharaman K."/>
            <person name="Breier J.A."/>
            <person name="Dick G.J."/>
            <person name="Li M."/>
        </authorList>
    </citation>
    <scope>NUCLEOTIDE SEQUENCE</scope>
    <source>
        <strain evidence="1">SZUA-1435</strain>
    </source>
</reference>
<evidence type="ECO:0000313" key="1">
    <source>
        <dbReference type="EMBL" id="HIP57497.1"/>
    </source>
</evidence>